<dbReference type="InterPro" id="IPR036761">
    <property type="entry name" value="TTHA0802/YceI-like_sf"/>
</dbReference>
<proteinExistence type="inferred from homology"/>
<dbReference type="InterPro" id="IPR007372">
    <property type="entry name" value="Lipid/polyisoprenoid-bd_YceI"/>
</dbReference>
<protein>
    <submittedName>
        <fullName evidence="3">YceI family protein</fullName>
    </submittedName>
</protein>
<dbReference type="Proteomes" id="UP001501074">
    <property type="component" value="Unassembled WGS sequence"/>
</dbReference>
<dbReference type="EMBL" id="BAAAZO010000003">
    <property type="protein sequence ID" value="GAA3609417.1"/>
    <property type="molecule type" value="Genomic_DNA"/>
</dbReference>
<evidence type="ECO:0000259" key="2">
    <source>
        <dbReference type="SMART" id="SM00867"/>
    </source>
</evidence>
<organism evidence="3 4">
    <name type="scientific">Kineosporia mesophila</name>
    <dbReference type="NCBI Taxonomy" id="566012"/>
    <lineage>
        <taxon>Bacteria</taxon>
        <taxon>Bacillati</taxon>
        <taxon>Actinomycetota</taxon>
        <taxon>Actinomycetes</taxon>
        <taxon>Kineosporiales</taxon>
        <taxon>Kineosporiaceae</taxon>
        <taxon>Kineosporia</taxon>
    </lineage>
</organism>
<dbReference type="PANTHER" id="PTHR34406">
    <property type="entry name" value="PROTEIN YCEI"/>
    <property type="match status" value="1"/>
</dbReference>
<evidence type="ECO:0000313" key="3">
    <source>
        <dbReference type="EMBL" id="GAA3609417.1"/>
    </source>
</evidence>
<evidence type="ECO:0000313" key="4">
    <source>
        <dbReference type="Proteomes" id="UP001501074"/>
    </source>
</evidence>
<dbReference type="SUPFAM" id="SSF101874">
    <property type="entry name" value="YceI-like"/>
    <property type="match status" value="1"/>
</dbReference>
<comment type="caution">
    <text evidence="3">The sequence shown here is derived from an EMBL/GenBank/DDBJ whole genome shotgun (WGS) entry which is preliminary data.</text>
</comment>
<sequence length="182" mass="19455">MSNFPAELTGTWEIDPGHSTIGFAVKHAMVSTTRGHFATFSGTATIDAANPEASSADLEIDATSIVTGNEQRDGHLRSADFWDADNNPKITFKSTSAKLDGDDLVLVGDLTIKGVAKPVEIKWEFNGLAADPWGTQKAGFDGTATINRSDWGISWNTALETGGFLISDKVKLVLEIEANKKA</sequence>
<dbReference type="Pfam" id="PF04264">
    <property type="entry name" value="YceI"/>
    <property type="match status" value="1"/>
</dbReference>
<dbReference type="SMART" id="SM00867">
    <property type="entry name" value="YceI"/>
    <property type="match status" value="1"/>
</dbReference>
<dbReference type="PANTHER" id="PTHR34406:SF1">
    <property type="entry name" value="PROTEIN YCEI"/>
    <property type="match status" value="1"/>
</dbReference>
<reference evidence="4" key="1">
    <citation type="journal article" date="2019" name="Int. J. Syst. Evol. Microbiol.">
        <title>The Global Catalogue of Microorganisms (GCM) 10K type strain sequencing project: providing services to taxonomists for standard genome sequencing and annotation.</title>
        <authorList>
            <consortium name="The Broad Institute Genomics Platform"/>
            <consortium name="The Broad Institute Genome Sequencing Center for Infectious Disease"/>
            <person name="Wu L."/>
            <person name="Ma J."/>
        </authorList>
    </citation>
    <scope>NUCLEOTIDE SEQUENCE [LARGE SCALE GENOMIC DNA]</scope>
    <source>
        <strain evidence="4">JCM 16902</strain>
    </source>
</reference>
<feature type="domain" description="Lipid/polyisoprenoid-binding YceI-like" evidence="2">
    <location>
        <begin position="11"/>
        <end position="179"/>
    </location>
</feature>
<comment type="similarity">
    <text evidence="1">Belongs to the UPF0312 family.</text>
</comment>
<name>A0ABP6ZGY0_9ACTN</name>
<dbReference type="Gene3D" id="2.40.128.110">
    <property type="entry name" value="Lipid/polyisoprenoid-binding, YceI-like"/>
    <property type="match status" value="1"/>
</dbReference>
<evidence type="ECO:0000256" key="1">
    <source>
        <dbReference type="ARBA" id="ARBA00008812"/>
    </source>
</evidence>
<gene>
    <name evidence="3" type="ORF">GCM10022223_26850</name>
</gene>
<keyword evidence="4" id="KW-1185">Reference proteome</keyword>
<dbReference type="RefSeq" id="WP_231483380.1">
    <property type="nucleotide sequence ID" value="NZ_BAAAZO010000003.1"/>
</dbReference>
<accession>A0ABP6ZGY0</accession>